<evidence type="ECO:0000313" key="1">
    <source>
        <dbReference type="EMBL" id="KAH6922081.1"/>
    </source>
</evidence>
<organism evidence="1 2">
    <name type="scientific">Hyalomma asiaticum</name>
    <name type="common">Tick</name>
    <dbReference type="NCBI Taxonomy" id="266040"/>
    <lineage>
        <taxon>Eukaryota</taxon>
        <taxon>Metazoa</taxon>
        <taxon>Ecdysozoa</taxon>
        <taxon>Arthropoda</taxon>
        <taxon>Chelicerata</taxon>
        <taxon>Arachnida</taxon>
        <taxon>Acari</taxon>
        <taxon>Parasitiformes</taxon>
        <taxon>Ixodida</taxon>
        <taxon>Ixodoidea</taxon>
        <taxon>Ixodidae</taxon>
        <taxon>Hyalomminae</taxon>
        <taxon>Hyalomma</taxon>
    </lineage>
</organism>
<evidence type="ECO:0000313" key="2">
    <source>
        <dbReference type="Proteomes" id="UP000821845"/>
    </source>
</evidence>
<reference evidence="1" key="1">
    <citation type="submission" date="2020-05" db="EMBL/GenBank/DDBJ databases">
        <title>Large-scale comparative analyses of tick genomes elucidate their genetic diversity and vector capacities.</title>
        <authorList>
            <person name="Jia N."/>
            <person name="Wang J."/>
            <person name="Shi W."/>
            <person name="Du L."/>
            <person name="Sun Y."/>
            <person name="Zhan W."/>
            <person name="Jiang J."/>
            <person name="Wang Q."/>
            <person name="Zhang B."/>
            <person name="Ji P."/>
            <person name="Sakyi L.B."/>
            <person name="Cui X."/>
            <person name="Yuan T."/>
            <person name="Jiang B."/>
            <person name="Yang W."/>
            <person name="Lam T.T.-Y."/>
            <person name="Chang Q."/>
            <person name="Ding S."/>
            <person name="Wang X."/>
            <person name="Zhu J."/>
            <person name="Ruan X."/>
            <person name="Zhao L."/>
            <person name="Wei J."/>
            <person name="Que T."/>
            <person name="Du C."/>
            <person name="Cheng J."/>
            <person name="Dai P."/>
            <person name="Han X."/>
            <person name="Huang E."/>
            <person name="Gao Y."/>
            <person name="Liu J."/>
            <person name="Shao H."/>
            <person name="Ye R."/>
            <person name="Li L."/>
            <person name="Wei W."/>
            <person name="Wang X."/>
            <person name="Wang C."/>
            <person name="Yang T."/>
            <person name="Huo Q."/>
            <person name="Li W."/>
            <person name="Guo W."/>
            <person name="Chen H."/>
            <person name="Zhou L."/>
            <person name="Ni X."/>
            <person name="Tian J."/>
            <person name="Zhou Y."/>
            <person name="Sheng Y."/>
            <person name="Liu T."/>
            <person name="Pan Y."/>
            <person name="Xia L."/>
            <person name="Li J."/>
            <person name="Zhao F."/>
            <person name="Cao W."/>
        </authorList>
    </citation>
    <scope>NUCLEOTIDE SEQUENCE</scope>
    <source>
        <strain evidence="1">Hyas-2018</strain>
    </source>
</reference>
<name>A0ACB7RHX3_HYAAI</name>
<gene>
    <name evidence="1" type="ORF">HPB50_008904</name>
</gene>
<dbReference type="EMBL" id="CM023489">
    <property type="protein sequence ID" value="KAH6922081.1"/>
    <property type="molecule type" value="Genomic_DNA"/>
</dbReference>
<keyword evidence="2" id="KW-1185">Reference proteome</keyword>
<sequence>MEPRSTCCMALCTIISLALFSSSIIAGSNCILTLIFVVVLKKAGAIPLYEGWTDLAEWIHSAAATAAFTFCFIDVGGSSFSTLLVLLYVHGAYQSGECFLEFRSERVKHGAALHGYLGTIVLASFLIGAICICVSIWQCKKVRRVPFLFPNKETLAELRRTSNPLMDNMMVLAAAERWRTIRPACSPAFSTGKLRKMHALIQDCARITCQHLKEAAERKEDIDVKRFFGHYSLDVIARCAFGTRLDSHTDATNEFVTQASKAFSARISWRLLIAVLFPGLVKLFSFKVTRGDGFEYFKRVCQRIITERRQGGHRHEDFLQLMMDAQDGSLAFSDDGLVEPEDKLFDVGSETKLASPSSTKRLSEIEAMAQCVLFFLAGQETTSSTVAFAAYLLALNPDVQEKLRKEVDDCIEANASTFPTLYNFPLCIILFWNDYNRRRVTRLLAIHVSKLERSGYHDYVLGDTGIKLPKECSILIPVYSMHHDPELFPDPESFKPERQVPIHTFSDENVDSIQPYTYLPFGAGPRNCIGMRLALQSVKLCLLHSVRSVRFVRTGKTKVPLSIKRGLGVLTAEDIIVGIRKRPDQAA</sequence>
<proteinExistence type="predicted"/>
<accession>A0ACB7RHX3</accession>
<dbReference type="Proteomes" id="UP000821845">
    <property type="component" value="Chromosome 9"/>
</dbReference>
<protein>
    <submittedName>
        <fullName evidence="1">Uncharacterized protein</fullName>
    </submittedName>
</protein>
<comment type="caution">
    <text evidence="1">The sequence shown here is derived from an EMBL/GenBank/DDBJ whole genome shotgun (WGS) entry which is preliminary data.</text>
</comment>